<dbReference type="PANTHER" id="PTHR23300">
    <property type="entry name" value="METHANETHIOL OXIDASE"/>
    <property type="match status" value="1"/>
</dbReference>
<gene>
    <name evidence="2" type="ORF">SM757_27290</name>
</gene>
<dbReference type="SUPFAM" id="SSF75011">
    <property type="entry name" value="3-carboxy-cis,cis-mucoante lactonizing enzyme"/>
    <property type="match status" value="1"/>
</dbReference>
<evidence type="ECO:0000256" key="1">
    <source>
        <dbReference type="ARBA" id="ARBA00005606"/>
    </source>
</evidence>
<organism evidence="2 3">
    <name type="scientific">Azohydromonas lata</name>
    <dbReference type="NCBI Taxonomy" id="45677"/>
    <lineage>
        <taxon>Bacteria</taxon>
        <taxon>Pseudomonadati</taxon>
        <taxon>Pseudomonadota</taxon>
        <taxon>Betaproteobacteria</taxon>
        <taxon>Burkholderiales</taxon>
        <taxon>Sphaerotilaceae</taxon>
        <taxon>Azohydromonas</taxon>
    </lineage>
</organism>
<reference evidence="2 3" key="1">
    <citation type="submission" date="2023-11" db="EMBL/GenBank/DDBJ databases">
        <title>Draft genome of Azohydromonas lata strain H1 (DSM1123), a polyhydroxyalkanoate producer.</title>
        <authorList>
            <person name="Traversa D."/>
            <person name="D'Addabbo P."/>
            <person name="Pazzani C."/>
            <person name="Manzari C."/>
            <person name="Chiara M."/>
            <person name="Scrascia M."/>
        </authorList>
    </citation>
    <scope>NUCLEOTIDE SEQUENCE [LARGE SCALE GENOMIC DNA]</scope>
    <source>
        <strain evidence="2 3">H1</strain>
    </source>
</reference>
<dbReference type="EMBL" id="JAXOJX010000064">
    <property type="protein sequence ID" value="MDZ5460289.1"/>
    <property type="molecule type" value="Genomic_DNA"/>
</dbReference>
<dbReference type="InterPro" id="IPR008826">
    <property type="entry name" value="Se-bd"/>
</dbReference>
<dbReference type="PANTHER" id="PTHR23300:SF0">
    <property type="entry name" value="METHANETHIOL OXIDASE"/>
    <property type="match status" value="1"/>
</dbReference>
<dbReference type="RefSeq" id="WP_322467793.1">
    <property type="nucleotide sequence ID" value="NZ_JAXOJX010000064.1"/>
</dbReference>
<proteinExistence type="inferred from homology"/>
<evidence type="ECO:0000313" key="3">
    <source>
        <dbReference type="Proteomes" id="UP001293718"/>
    </source>
</evidence>
<name>A0ABU5IN52_9BURK</name>
<comment type="similarity">
    <text evidence="1">Belongs to the selenium-binding protein family.</text>
</comment>
<accession>A0ABU5IN52</accession>
<comment type="caution">
    <text evidence="2">The sequence shown here is derived from an EMBL/GenBank/DDBJ whole genome shotgun (WGS) entry which is preliminary data.</text>
</comment>
<keyword evidence="3" id="KW-1185">Reference proteome</keyword>
<dbReference type="Proteomes" id="UP001293718">
    <property type="component" value="Unassembled WGS sequence"/>
</dbReference>
<dbReference type="Pfam" id="PF05694">
    <property type="entry name" value="SBP56"/>
    <property type="match status" value="1"/>
</dbReference>
<protein>
    <submittedName>
        <fullName evidence="2">Selenium-binding protein SBP56-related protein</fullName>
    </submittedName>
</protein>
<sequence length="468" mass="52249">MLETLRPDPTFHPSPRLAMEAPRERIAYTALLSPDASRPDAIAVVDVDPQSPGYGSLIYRLDMPYQGDEFHHFGWNACSSALSPLSGHAFLRRRYLVVPGIRSSRLYIIDTEPDPRRPTIAKVIEPAEVLRKTGYSRPHTVHCGPEGVYISTLGGGGKDGTDGPAGIFVLDCESFELRGQWEIERGPQKLHYDFWWNLPRDWMVSSEWGRPPQFENGIVPEDLLSNRYGHRLHFWDLRGRRHLQTIDLGANHQMPLEVRPAHDPSREYGFVGVVVDTTNLEASIWTWWREGGRFHARKTATIPPEPADKALLPPLLQGFGAAPPLVSDIDLSLDDRFLYAACWGTGELRQYDVTDPMSPKLTGSVRLGGMAARAPHPSGRRFAGAPQMTEISRDGQRVYFTNGLYSRWDMQFYPDGIPGAMALCNVGAEGGLTLDERFLLDFGADYGAHQIRLEGGDCSTDSFCYPSA</sequence>
<evidence type="ECO:0000313" key="2">
    <source>
        <dbReference type="EMBL" id="MDZ5460289.1"/>
    </source>
</evidence>